<protein>
    <submittedName>
        <fullName evidence="3">Uncharacterized protein</fullName>
    </submittedName>
</protein>
<comment type="caution">
    <text evidence="3">The sequence shown here is derived from an EMBL/GenBank/DDBJ whole genome shotgun (WGS) entry which is preliminary data.</text>
</comment>
<reference evidence="3 4" key="1">
    <citation type="submission" date="2023-11" db="EMBL/GenBank/DDBJ databases">
        <title>Halocaridina rubra genome assembly.</title>
        <authorList>
            <person name="Smith C."/>
        </authorList>
    </citation>
    <scope>NUCLEOTIDE SEQUENCE [LARGE SCALE GENOMIC DNA]</scope>
    <source>
        <strain evidence="3">EP-1</strain>
        <tissue evidence="3">Whole</tissue>
    </source>
</reference>
<gene>
    <name evidence="3" type="ORF">SK128_006264</name>
</gene>
<dbReference type="Proteomes" id="UP001381693">
    <property type="component" value="Unassembled WGS sequence"/>
</dbReference>
<evidence type="ECO:0000256" key="1">
    <source>
        <dbReference type="SAM" id="MobiDB-lite"/>
    </source>
</evidence>
<keyword evidence="2" id="KW-0812">Transmembrane</keyword>
<name>A0AAN8WXR7_HALRR</name>
<evidence type="ECO:0000313" key="4">
    <source>
        <dbReference type="Proteomes" id="UP001381693"/>
    </source>
</evidence>
<dbReference type="AlphaFoldDB" id="A0AAN8WXR7"/>
<evidence type="ECO:0000313" key="3">
    <source>
        <dbReference type="EMBL" id="KAK7069224.1"/>
    </source>
</evidence>
<evidence type="ECO:0000256" key="2">
    <source>
        <dbReference type="SAM" id="Phobius"/>
    </source>
</evidence>
<dbReference type="EMBL" id="JAXCGZ010016997">
    <property type="protein sequence ID" value="KAK7069224.1"/>
    <property type="molecule type" value="Genomic_DNA"/>
</dbReference>
<feature type="compositionally biased region" description="Polar residues" evidence="1">
    <location>
        <begin position="85"/>
        <end position="94"/>
    </location>
</feature>
<organism evidence="3 4">
    <name type="scientific">Halocaridina rubra</name>
    <name type="common">Hawaiian red shrimp</name>
    <dbReference type="NCBI Taxonomy" id="373956"/>
    <lineage>
        <taxon>Eukaryota</taxon>
        <taxon>Metazoa</taxon>
        <taxon>Ecdysozoa</taxon>
        <taxon>Arthropoda</taxon>
        <taxon>Crustacea</taxon>
        <taxon>Multicrustacea</taxon>
        <taxon>Malacostraca</taxon>
        <taxon>Eumalacostraca</taxon>
        <taxon>Eucarida</taxon>
        <taxon>Decapoda</taxon>
        <taxon>Pleocyemata</taxon>
        <taxon>Caridea</taxon>
        <taxon>Atyoidea</taxon>
        <taxon>Atyidae</taxon>
        <taxon>Halocaridina</taxon>
    </lineage>
</organism>
<keyword evidence="2" id="KW-1133">Transmembrane helix</keyword>
<accession>A0AAN8WXR7</accession>
<keyword evidence="4" id="KW-1185">Reference proteome</keyword>
<keyword evidence="2" id="KW-0472">Membrane</keyword>
<feature type="transmembrane region" description="Helical" evidence="2">
    <location>
        <begin position="138"/>
        <end position="157"/>
    </location>
</feature>
<proteinExistence type="predicted"/>
<sequence>MSYNSAHQRFRNCVLETTPIECDAGGVPIGSGNSASQFMRDMLDRALGFLLQKCRESTYGPEECPNGNAELPVDNNLNAFAPSFGVQTTRSPPNDTRRTDGSSQLIDSITPNSIIPSLNLAGNNLLGGAERQQFRNDAAALIGAPVVCSLAVILFVAV</sequence>
<feature type="region of interest" description="Disordered" evidence="1">
    <location>
        <begin position="85"/>
        <end position="105"/>
    </location>
</feature>